<name>A0A0F7L179_9VIRU</name>
<dbReference type="EMBL" id="KR029581">
    <property type="protein sequence ID" value="AKH46314.1"/>
    <property type="molecule type" value="Genomic_DNA"/>
</dbReference>
<reference evidence="1" key="1">
    <citation type="journal article" date="2015" name="Front. Microbiol.">
        <title>Combining genomic sequencing methods to explore viral diversity and reveal potential virus-host interactions.</title>
        <authorList>
            <person name="Chow C.E."/>
            <person name="Winget D.M."/>
            <person name="White R.A.III."/>
            <person name="Hallam S.J."/>
            <person name="Suttle C.A."/>
        </authorList>
    </citation>
    <scope>NUCLEOTIDE SEQUENCE</scope>
    <source>
        <strain evidence="1">Anoxic3_6</strain>
    </source>
</reference>
<sequence>MAQNFRRYTSNDVGTSAATLFTSDSYDTVVGISVSNVTGSSVIASVYINDGSNDIYLIKDAPIPAGSSLQVLDGGAKFVVQSGDALKVISDTASSLDVWVSTVDAIST</sequence>
<proteinExistence type="predicted"/>
<protein>
    <submittedName>
        <fullName evidence="1">Uncharacterized protein</fullName>
    </submittedName>
</protein>
<organism evidence="1">
    <name type="scientific">uncultured marine virus</name>
    <dbReference type="NCBI Taxonomy" id="186617"/>
    <lineage>
        <taxon>Viruses</taxon>
        <taxon>environmental samples</taxon>
    </lineage>
</organism>
<reference evidence="1" key="2">
    <citation type="submission" date="2015-03" db="EMBL/GenBank/DDBJ databases">
        <authorList>
            <person name="Chow C.-E.T."/>
            <person name="Winget D.M."/>
            <person name="White R.A.III."/>
            <person name="Hallam S.J."/>
            <person name="Suttle C.A."/>
        </authorList>
    </citation>
    <scope>NUCLEOTIDE SEQUENCE</scope>
    <source>
        <strain evidence="1">Anoxic3_6</strain>
    </source>
</reference>
<accession>A0A0F7L179</accession>
<evidence type="ECO:0000313" key="1">
    <source>
        <dbReference type="EMBL" id="AKH46314.1"/>
    </source>
</evidence>